<reference evidence="5" key="1">
    <citation type="submission" date="2025-08" db="UniProtKB">
        <authorList>
            <consortium name="RefSeq"/>
        </authorList>
    </citation>
    <scope>IDENTIFICATION</scope>
</reference>
<feature type="domain" description="BPTI/Kunitz inhibitor" evidence="2">
    <location>
        <begin position="77"/>
        <end position="127"/>
    </location>
</feature>
<evidence type="ECO:0000256" key="1">
    <source>
        <dbReference type="ARBA" id="ARBA00023157"/>
    </source>
</evidence>
<keyword evidence="4" id="KW-1185">Reference proteome</keyword>
<dbReference type="CDD" id="cd00109">
    <property type="entry name" value="Kunitz-type"/>
    <property type="match status" value="1"/>
</dbReference>
<dbReference type="PRINTS" id="PR00003">
    <property type="entry name" value="4DISULPHCORE"/>
</dbReference>
<feature type="non-terminal residue" evidence="5">
    <location>
        <position position="1"/>
    </location>
</feature>
<organism evidence="4 5">
    <name type="scientific">Alligator sinensis</name>
    <name type="common">Chinese alligator</name>
    <dbReference type="NCBI Taxonomy" id="38654"/>
    <lineage>
        <taxon>Eukaryota</taxon>
        <taxon>Metazoa</taxon>
        <taxon>Chordata</taxon>
        <taxon>Craniata</taxon>
        <taxon>Vertebrata</taxon>
        <taxon>Euteleostomi</taxon>
        <taxon>Archelosauria</taxon>
        <taxon>Archosauria</taxon>
        <taxon>Crocodylia</taxon>
        <taxon>Alligatoridae</taxon>
        <taxon>Alligatorinae</taxon>
        <taxon>Alligator</taxon>
    </lineage>
</organism>
<dbReference type="Pfam" id="PF00014">
    <property type="entry name" value="Kunitz_BPTI"/>
    <property type="match status" value="1"/>
</dbReference>
<dbReference type="PROSITE" id="PS51390">
    <property type="entry name" value="WAP"/>
    <property type="match status" value="1"/>
</dbReference>
<dbReference type="RefSeq" id="XP_006035866.1">
    <property type="nucleotide sequence ID" value="XM_006035804.3"/>
</dbReference>
<dbReference type="SMART" id="SM00131">
    <property type="entry name" value="KU"/>
    <property type="match status" value="1"/>
</dbReference>
<dbReference type="FunFam" id="4.10.410.10:FF:000004">
    <property type="entry name" value="Tissue factor pathway inhibitor"/>
    <property type="match status" value="1"/>
</dbReference>
<dbReference type="InterPro" id="IPR036645">
    <property type="entry name" value="Elafin-like_sf"/>
</dbReference>
<dbReference type="Gene3D" id="4.10.75.10">
    <property type="entry name" value="Elafin-like"/>
    <property type="match status" value="1"/>
</dbReference>
<dbReference type="InterPro" id="IPR020901">
    <property type="entry name" value="Prtase_inh_Kunz-CS"/>
</dbReference>
<dbReference type="PANTHER" id="PTHR46751">
    <property type="entry name" value="EPPIN"/>
    <property type="match status" value="1"/>
</dbReference>
<dbReference type="InterPro" id="IPR002223">
    <property type="entry name" value="Kunitz_BPTI"/>
</dbReference>
<dbReference type="Pfam" id="PF00095">
    <property type="entry name" value="WAP"/>
    <property type="match status" value="1"/>
</dbReference>
<protein>
    <submittedName>
        <fullName evidence="5">Eppin</fullName>
    </submittedName>
</protein>
<dbReference type="eggNOG" id="KOG4295">
    <property type="taxonomic scope" value="Eukaryota"/>
</dbReference>
<feature type="domain" description="WAP" evidence="3">
    <location>
        <begin position="14"/>
        <end position="73"/>
    </location>
</feature>
<dbReference type="PROSITE" id="PS00280">
    <property type="entry name" value="BPTI_KUNITZ_1"/>
    <property type="match status" value="1"/>
</dbReference>
<dbReference type="InterPro" id="IPR051388">
    <property type="entry name" value="Serpin_venom_toxin"/>
</dbReference>
<dbReference type="KEGG" id="asn:102376153"/>
<dbReference type="SMART" id="SM00217">
    <property type="entry name" value="WAP"/>
    <property type="match status" value="1"/>
</dbReference>
<dbReference type="OrthoDB" id="4473401at2759"/>
<evidence type="ECO:0000259" key="3">
    <source>
        <dbReference type="PROSITE" id="PS51390"/>
    </source>
</evidence>
<dbReference type="InParanoid" id="A0A1U7SSL6"/>
<dbReference type="PANTHER" id="PTHR46751:SF1">
    <property type="entry name" value="WAP FOUR-DISULFIDE CORE DOMAIN PROTEIN 6A"/>
    <property type="match status" value="1"/>
</dbReference>
<gene>
    <name evidence="5" type="primary">LOC102376153</name>
</gene>
<evidence type="ECO:0000313" key="4">
    <source>
        <dbReference type="Proteomes" id="UP000189705"/>
    </source>
</evidence>
<dbReference type="GO" id="GO:0004867">
    <property type="term" value="F:serine-type endopeptidase inhibitor activity"/>
    <property type="evidence" value="ECO:0007669"/>
    <property type="project" value="InterPro"/>
</dbReference>
<dbReference type="Gene3D" id="4.10.410.10">
    <property type="entry name" value="Pancreatic trypsin inhibitor Kunitz domain"/>
    <property type="match status" value="1"/>
</dbReference>
<sequence length="133" mass="14111">LAAPRLLCAKPTPPAEKAGYCSRQPPLGGVFDEEHCSACLKDQSCSNCSSDADCPGEAKCCPGDCGFTCQAPVKDFCHLPSVCGSCKALFVRFFYNSSSRACEEFVYGGCGGNKNNFETKEDCSQACQHLDAA</sequence>
<evidence type="ECO:0000259" key="2">
    <source>
        <dbReference type="PROSITE" id="PS50279"/>
    </source>
</evidence>
<accession>A0A1U7SSL6</accession>
<dbReference type="GO" id="GO:0005576">
    <property type="term" value="C:extracellular region"/>
    <property type="evidence" value="ECO:0007669"/>
    <property type="project" value="InterPro"/>
</dbReference>
<name>A0A1U7SSL6_ALLSI</name>
<dbReference type="InterPro" id="IPR036880">
    <property type="entry name" value="Kunitz_BPTI_sf"/>
</dbReference>
<evidence type="ECO:0000313" key="5">
    <source>
        <dbReference type="RefSeq" id="XP_006035866.1"/>
    </source>
</evidence>
<dbReference type="GeneID" id="102376153"/>
<keyword evidence="1" id="KW-1015">Disulfide bond</keyword>
<dbReference type="InterPro" id="IPR008197">
    <property type="entry name" value="WAP_dom"/>
</dbReference>
<dbReference type="PROSITE" id="PS50279">
    <property type="entry name" value="BPTI_KUNITZ_2"/>
    <property type="match status" value="1"/>
</dbReference>
<dbReference type="AlphaFoldDB" id="A0A1U7SSL6"/>
<dbReference type="PRINTS" id="PR00759">
    <property type="entry name" value="BASICPTASE"/>
</dbReference>
<dbReference type="Proteomes" id="UP000189705">
    <property type="component" value="Unplaced"/>
</dbReference>
<dbReference type="SUPFAM" id="SSF57362">
    <property type="entry name" value="BPTI-like"/>
    <property type="match status" value="1"/>
</dbReference>
<proteinExistence type="predicted"/>